<evidence type="ECO:0000313" key="8">
    <source>
        <dbReference type="RefSeq" id="XP_030386283.1"/>
    </source>
</evidence>
<evidence type="ECO:0000313" key="7">
    <source>
        <dbReference type="Proteomes" id="UP000504634"/>
    </source>
</evidence>
<dbReference type="InterPro" id="IPR000719">
    <property type="entry name" value="Prot_kinase_dom"/>
</dbReference>
<name>A0A6J2UFV2_DROLE</name>
<feature type="compositionally biased region" description="Basic and acidic residues" evidence="4">
    <location>
        <begin position="1"/>
        <end position="10"/>
    </location>
</feature>
<keyword evidence="8" id="KW-0418">Kinase</keyword>
<dbReference type="Proteomes" id="UP000504634">
    <property type="component" value="Unplaced"/>
</dbReference>
<dbReference type="Pfam" id="PF00069">
    <property type="entry name" value="Pkinase"/>
    <property type="match status" value="1"/>
</dbReference>
<dbReference type="FunFam" id="3.30.200.20:FF:000314">
    <property type="entry name" value="Serine/threonine protein kinase"/>
    <property type="match status" value="1"/>
</dbReference>
<dbReference type="InterPro" id="IPR013767">
    <property type="entry name" value="PAS_fold"/>
</dbReference>
<dbReference type="GO" id="GO:0004674">
    <property type="term" value="F:protein serine/threonine kinase activity"/>
    <property type="evidence" value="ECO:0007669"/>
    <property type="project" value="TreeGrafter"/>
</dbReference>
<gene>
    <name evidence="8" type="primary">LOC115633063</name>
</gene>
<dbReference type="SUPFAM" id="SSF56112">
    <property type="entry name" value="Protein kinase-like (PK-like)"/>
    <property type="match status" value="1"/>
</dbReference>
<accession>A0A6J2UFV2</accession>
<feature type="compositionally biased region" description="Low complexity" evidence="4">
    <location>
        <begin position="312"/>
        <end position="321"/>
    </location>
</feature>
<dbReference type="InterPro" id="IPR035965">
    <property type="entry name" value="PAS-like_dom_sf"/>
</dbReference>
<feature type="domain" description="Protein kinase" evidence="5">
    <location>
        <begin position="549"/>
        <end position="801"/>
    </location>
</feature>
<dbReference type="GeneID" id="115633063"/>
<evidence type="ECO:0000256" key="1">
    <source>
        <dbReference type="ARBA" id="ARBA00022741"/>
    </source>
</evidence>
<dbReference type="PROSITE" id="PS00108">
    <property type="entry name" value="PROTEIN_KINASE_ST"/>
    <property type="match status" value="1"/>
</dbReference>
<feature type="binding site" evidence="3">
    <location>
        <position position="582"/>
    </location>
    <ligand>
        <name>ATP</name>
        <dbReference type="ChEBI" id="CHEBI:30616"/>
    </ligand>
</feature>
<dbReference type="Pfam" id="PF13426">
    <property type="entry name" value="PAS_9"/>
    <property type="match status" value="1"/>
</dbReference>
<dbReference type="AlphaFoldDB" id="A0A6J2UFV2"/>
<keyword evidence="2 3" id="KW-0067">ATP-binding</keyword>
<evidence type="ECO:0000256" key="2">
    <source>
        <dbReference type="ARBA" id="ARBA00022840"/>
    </source>
</evidence>
<dbReference type="PANTHER" id="PTHR24346">
    <property type="entry name" value="MAP/MICROTUBULE AFFINITY-REGULATING KINASE"/>
    <property type="match status" value="1"/>
</dbReference>
<proteinExistence type="predicted"/>
<feature type="region of interest" description="Disordered" evidence="4">
    <location>
        <begin position="305"/>
        <end position="338"/>
    </location>
</feature>
<dbReference type="Pfam" id="PF00989">
    <property type="entry name" value="PAS"/>
    <property type="match status" value="1"/>
</dbReference>
<feature type="region of interest" description="Disordered" evidence="4">
    <location>
        <begin position="1"/>
        <end position="22"/>
    </location>
</feature>
<dbReference type="CTD" id="23178"/>
<keyword evidence="1 3" id="KW-0547">Nucleotide-binding</keyword>
<evidence type="ECO:0000259" key="6">
    <source>
        <dbReference type="PROSITE" id="PS50112"/>
    </source>
</evidence>
<dbReference type="GO" id="GO:0045719">
    <property type="term" value="P:negative regulation of glycogen biosynthetic process"/>
    <property type="evidence" value="ECO:0007669"/>
    <property type="project" value="TreeGrafter"/>
</dbReference>
<evidence type="ECO:0000256" key="4">
    <source>
        <dbReference type="SAM" id="MobiDB-lite"/>
    </source>
</evidence>
<dbReference type="Gene3D" id="3.30.200.20">
    <property type="entry name" value="Phosphorylase Kinase, domain 1"/>
    <property type="match status" value="1"/>
</dbReference>
<dbReference type="CDD" id="cd00130">
    <property type="entry name" value="PAS"/>
    <property type="match status" value="1"/>
</dbReference>
<dbReference type="RefSeq" id="XP_030386283.1">
    <property type="nucleotide sequence ID" value="XM_030530423.1"/>
</dbReference>
<dbReference type="Gene3D" id="3.30.450.20">
    <property type="entry name" value="PAS domain"/>
    <property type="match status" value="1"/>
</dbReference>
<dbReference type="GO" id="GO:0005524">
    <property type="term" value="F:ATP binding"/>
    <property type="evidence" value="ECO:0007669"/>
    <property type="project" value="UniProtKB-UniRule"/>
</dbReference>
<dbReference type="InterPro" id="IPR000014">
    <property type="entry name" value="PAS"/>
</dbReference>
<dbReference type="SUPFAM" id="SSF55785">
    <property type="entry name" value="PYP-like sensor domain (PAS domain)"/>
    <property type="match status" value="1"/>
</dbReference>
<dbReference type="GO" id="GO:0006355">
    <property type="term" value="P:regulation of DNA-templated transcription"/>
    <property type="evidence" value="ECO:0007669"/>
    <property type="project" value="InterPro"/>
</dbReference>
<reference evidence="8" key="1">
    <citation type="submission" date="2025-08" db="UniProtKB">
        <authorList>
            <consortium name="RefSeq"/>
        </authorList>
    </citation>
    <scope>IDENTIFICATION</scope>
    <source>
        <strain evidence="8">11010-0011.00</strain>
        <tissue evidence="8">Whole body</tissue>
    </source>
</reference>
<keyword evidence="8" id="KW-0808">Transferase</keyword>
<dbReference type="InterPro" id="IPR011009">
    <property type="entry name" value="Kinase-like_dom_sf"/>
</dbReference>
<keyword evidence="7" id="KW-1185">Reference proteome</keyword>
<feature type="domain" description="PAS" evidence="6">
    <location>
        <begin position="51"/>
        <end position="107"/>
    </location>
</feature>
<dbReference type="CDD" id="cd14004">
    <property type="entry name" value="STKc_PASK"/>
    <property type="match status" value="1"/>
</dbReference>
<dbReference type="InterPro" id="IPR017441">
    <property type="entry name" value="Protein_kinase_ATP_BS"/>
</dbReference>
<dbReference type="PROSITE" id="PS00107">
    <property type="entry name" value="PROTEIN_KINASE_ATP"/>
    <property type="match status" value="1"/>
</dbReference>
<dbReference type="PANTHER" id="PTHR24346:SF51">
    <property type="entry name" value="PAS DOMAIN-CONTAINING SERINE_THREONINE-PROTEIN KINASE"/>
    <property type="match status" value="1"/>
</dbReference>
<dbReference type="PROSITE" id="PS50011">
    <property type="entry name" value="PROTEIN_KINASE_DOM"/>
    <property type="match status" value="1"/>
</dbReference>
<evidence type="ECO:0000256" key="3">
    <source>
        <dbReference type="PROSITE-ProRule" id="PRU10141"/>
    </source>
</evidence>
<dbReference type="Gene3D" id="1.10.510.10">
    <property type="entry name" value="Transferase(Phosphotransferase) domain 1"/>
    <property type="match status" value="1"/>
</dbReference>
<sequence>MQTGKMEKNQGDAASNGFRYSQPRSSMLNFTSNTFNNPPHVSKTINPNKAVFTIDAHTGKIFIVNNNACQLLGYTSHELRRKSFFDLLHCKSDNHISALAEMQIDSDEGIVVLLSGKVIEMKTSYNTKVVVSLWIRQIDNDGRNIAVAEPVQRHICLVSVDRCGVITSADSTTATIFLYESVEDIVGVHISSLIPFIKLPDPDCKQISKSLRKQRATGRTTDNVKFPLCLHIAPYEPTPSENISKACFQITIWVFQNLSGLIVVDEMGNIQTCNQPFSLLMFGYSQEKITNMHISSILPNFGKDLQEDKSPNISNTSITSNEWEPESDPFDPENEPSFQLNKKNTIAKPSSQSTVGELTNDLGVINKTENTGDICSTVTTNTGKLLDVDPEVNDLGADDALTPVNTSNEFLEPEQDNARSMQNAPLDSTSNSLSSKLLSCRDGRYIGEAIHEDGTIIDVLYSVSIQVLPCSNREYYCIWVCRDPNTRFDNDKYANLTLTFNSMTSTVEPQSLGQVIKTTAAQNSSRPNSLSLVSKYEDEIFSGEYSKHYTSIKQIGKGAYGYVKLAFRNSDRLLVITKFILKEKLCAEFMVKSHEGKDIPIEIHLLQTLKHPNVVSAMDVFENDFFYQLVMEKHGPGIDLFEFIERRPLIDEKLGSYIFRQIANAVNYLHEQKILHRDIKDENIIIDHHFNIKLIDFGSATFMEEGKYYSTFYGTTEYCSPEVLAGNKYAGPELEVWSLGVTLYVLMFFENPFIDVEETLKADVHIPSKISEQLKHLLISMLNKDPKFRCTMKTLINDPWVTQEVNASLFNFAWIVPCKPHEANPDIFFSGQLYSSTSVLSTISPQDSFSQIDECSIEESIEEKSLTHKTETESFAKDGKVMEKYQTSCQQDMPMEDKIIFNRESRALSTSKDIISYVDHFHLQTNETRNKLSLSKSENNIHQDTLDPSVSVYNVVSLHDVNLKTNPLNCKLNHVSNLHISKEGVDFHLSNMESQK</sequence>
<dbReference type="GO" id="GO:0035556">
    <property type="term" value="P:intracellular signal transduction"/>
    <property type="evidence" value="ECO:0007669"/>
    <property type="project" value="TreeGrafter"/>
</dbReference>
<dbReference type="InterPro" id="IPR008271">
    <property type="entry name" value="Ser/Thr_kinase_AS"/>
</dbReference>
<dbReference type="FunFam" id="1.10.510.10:FF:000351">
    <property type="entry name" value="PAS domain-containing serine/threonine-protein kinase"/>
    <property type="match status" value="1"/>
</dbReference>
<dbReference type="PROSITE" id="PS50112">
    <property type="entry name" value="PAS"/>
    <property type="match status" value="1"/>
</dbReference>
<dbReference type="GO" id="GO:0005634">
    <property type="term" value="C:nucleus"/>
    <property type="evidence" value="ECO:0007669"/>
    <property type="project" value="TreeGrafter"/>
</dbReference>
<feature type="compositionally biased region" description="Acidic residues" evidence="4">
    <location>
        <begin position="323"/>
        <end position="334"/>
    </location>
</feature>
<dbReference type="SMART" id="SM00091">
    <property type="entry name" value="PAS"/>
    <property type="match status" value="2"/>
</dbReference>
<evidence type="ECO:0000259" key="5">
    <source>
        <dbReference type="PROSITE" id="PS50011"/>
    </source>
</evidence>
<organism evidence="7 8">
    <name type="scientific">Drosophila lebanonensis</name>
    <name type="common">Fruit fly</name>
    <name type="synonym">Scaptodrosophila lebanonensis</name>
    <dbReference type="NCBI Taxonomy" id="7225"/>
    <lineage>
        <taxon>Eukaryota</taxon>
        <taxon>Metazoa</taxon>
        <taxon>Ecdysozoa</taxon>
        <taxon>Arthropoda</taxon>
        <taxon>Hexapoda</taxon>
        <taxon>Insecta</taxon>
        <taxon>Pterygota</taxon>
        <taxon>Neoptera</taxon>
        <taxon>Endopterygota</taxon>
        <taxon>Diptera</taxon>
        <taxon>Brachycera</taxon>
        <taxon>Muscomorpha</taxon>
        <taxon>Ephydroidea</taxon>
        <taxon>Drosophilidae</taxon>
        <taxon>Scaptodrosophila</taxon>
    </lineage>
</organism>
<dbReference type="OrthoDB" id="10252171at2759"/>
<dbReference type="GO" id="GO:0005829">
    <property type="term" value="C:cytosol"/>
    <property type="evidence" value="ECO:0007669"/>
    <property type="project" value="TreeGrafter"/>
</dbReference>
<protein>
    <submittedName>
        <fullName evidence="8">PAS domain-containing serine/threonine-protein kinase</fullName>
    </submittedName>
</protein>
<dbReference type="SMART" id="SM00220">
    <property type="entry name" value="S_TKc"/>
    <property type="match status" value="1"/>
</dbReference>